<comment type="similarity">
    <text evidence="2">Belongs to the bacterial solute-binding protein 2 family.</text>
</comment>
<dbReference type="InterPro" id="IPR025997">
    <property type="entry name" value="SBP_2_dom"/>
</dbReference>
<evidence type="ECO:0000313" key="6">
    <source>
        <dbReference type="EMBL" id="GAF25358.1"/>
    </source>
</evidence>
<organism evidence="6">
    <name type="scientific">Moorella thermoacetica Y72</name>
    <dbReference type="NCBI Taxonomy" id="1325331"/>
    <lineage>
        <taxon>Bacteria</taxon>
        <taxon>Bacillati</taxon>
        <taxon>Bacillota</taxon>
        <taxon>Clostridia</taxon>
        <taxon>Neomoorellales</taxon>
        <taxon>Neomoorellaceae</taxon>
        <taxon>Neomoorella</taxon>
    </lineage>
</organism>
<dbReference type="Pfam" id="PF13407">
    <property type="entry name" value="Peripla_BP_4"/>
    <property type="match status" value="1"/>
</dbReference>
<dbReference type="Proteomes" id="UP000063718">
    <property type="component" value="Unassembled WGS sequence"/>
</dbReference>
<dbReference type="EMBL" id="DF238840">
    <property type="protein sequence ID" value="GAF25358.1"/>
    <property type="molecule type" value="Genomic_DNA"/>
</dbReference>
<comment type="subcellular location">
    <subcellularLocation>
        <location evidence="1">Cell envelope</location>
    </subcellularLocation>
</comment>
<gene>
    <name evidence="6" type="ORF">MTY_0691</name>
</gene>
<dbReference type="GO" id="GO:0030246">
    <property type="term" value="F:carbohydrate binding"/>
    <property type="evidence" value="ECO:0007669"/>
    <property type="project" value="UniProtKB-ARBA"/>
</dbReference>
<keyword evidence="3 4" id="KW-0732">Signal</keyword>
<dbReference type="PROSITE" id="PS51257">
    <property type="entry name" value="PROKAR_LIPOPROTEIN"/>
    <property type="match status" value="1"/>
</dbReference>
<name>A0A0S6UCK2_NEOTH</name>
<reference evidence="6" key="1">
    <citation type="journal article" date="2014" name="Gene">
        <title>Genome-guided analysis of transformation efficiency and carbon dioxide assimilation by Moorella thermoacetica Y72.</title>
        <authorList>
            <person name="Tsukahara K."/>
            <person name="Kita A."/>
            <person name="Nakashimada Y."/>
            <person name="Hoshino T."/>
            <person name="Murakami K."/>
        </authorList>
    </citation>
    <scope>NUCLEOTIDE SEQUENCE [LARGE SCALE GENOMIC DNA]</scope>
    <source>
        <strain evidence="6">Y72</strain>
    </source>
</reference>
<feature type="signal peptide" evidence="4">
    <location>
        <begin position="1"/>
        <end position="21"/>
    </location>
</feature>
<accession>A0A0S6UCK2</accession>
<protein>
    <submittedName>
        <fullName evidence="6">ABC-type sugar transport system, periplasmic component</fullName>
    </submittedName>
</protein>
<sequence length="337" mass="35929">MNKFIKKASLVLVLVLTFMLAAGCGQGQQKNTNSSSSSPSSSNQKKVVIGFSQVTLQSPFYVALMQAAENEAKAKGAQLVYVDAQENIQKQNNDVQDLITKGINVLLLNPVNPDGVAPALAAAQKANIPVVTVDRPTTSKVATFVGRDNKEMGRLAGKKAVELLGGPGHAKGVVVEIQGAAGDRVMMARRDGFHEIVDKEPGIKVIQSPYCDYTRSKAVKAFQDILQANPKIDLVYAHNDDMALGAVQVLDQNNIKGVKIVGIDGLMEAIVAIKGGKYDATVLNDPQYLGKLAVDTALGVLNGEKYPEFIDAGTGLVDKQNVDQYVDTSLTFASSKK</sequence>
<evidence type="ECO:0000256" key="2">
    <source>
        <dbReference type="ARBA" id="ARBA00007639"/>
    </source>
</evidence>
<dbReference type="RefSeq" id="WP_025773366.1">
    <property type="nucleotide sequence ID" value="NZ_DF238840.1"/>
</dbReference>
<evidence type="ECO:0000256" key="1">
    <source>
        <dbReference type="ARBA" id="ARBA00004196"/>
    </source>
</evidence>
<dbReference type="GO" id="GO:0030313">
    <property type="term" value="C:cell envelope"/>
    <property type="evidence" value="ECO:0007669"/>
    <property type="project" value="UniProtKB-SubCell"/>
</dbReference>
<dbReference type="Gene3D" id="3.40.50.2300">
    <property type="match status" value="2"/>
</dbReference>
<keyword evidence="6" id="KW-0813">Transport</keyword>
<dbReference type="AlphaFoldDB" id="A0A0S6UCK2"/>
<feature type="domain" description="Periplasmic binding protein" evidence="5">
    <location>
        <begin position="49"/>
        <end position="305"/>
    </location>
</feature>
<feature type="chain" id="PRO_5038640959" evidence="4">
    <location>
        <begin position="22"/>
        <end position="337"/>
    </location>
</feature>
<dbReference type="SUPFAM" id="SSF53822">
    <property type="entry name" value="Periplasmic binding protein-like I"/>
    <property type="match status" value="1"/>
</dbReference>
<evidence type="ECO:0000259" key="5">
    <source>
        <dbReference type="Pfam" id="PF13407"/>
    </source>
</evidence>
<evidence type="ECO:0000256" key="3">
    <source>
        <dbReference type="ARBA" id="ARBA00022729"/>
    </source>
</evidence>
<dbReference type="PANTHER" id="PTHR46847">
    <property type="entry name" value="D-ALLOSE-BINDING PERIPLASMIC PROTEIN-RELATED"/>
    <property type="match status" value="1"/>
</dbReference>
<evidence type="ECO:0000256" key="4">
    <source>
        <dbReference type="SAM" id="SignalP"/>
    </source>
</evidence>
<dbReference type="PANTHER" id="PTHR46847:SF1">
    <property type="entry name" value="D-ALLOSE-BINDING PERIPLASMIC PROTEIN-RELATED"/>
    <property type="match status" value="1"/>
</dbReference>
<keyword evidence="6" id="KW-0762">Sugar transport</keyword>
<proteinExistence type="inferred from homology"/>
<dbReference type="InterPro" id="IPR028082">
    <property type="entry name" value="Peripla_BP_I"/>
</dbReference>